<name>A0A1J1I1I6_9DIPT</name>
<dbReference type="Proteomes" id="UP000183832">
    <property type="component" value="Unassembled WGS sequence"/>
</dbReference>
<feature type="domain" description="Chitin-binding type-2" evidence="1">
    <location>
        <begin position="301"/>
        <end position="361"/>
    </location>
</feature>
<keyword evidence="3" id="KW-1185">Reference proteome</keyword>
<accession>A0A1J1I1I6</accession>
<dbReference type="GO" id="GO:0005576">
    <property type="term" value="C:extracellular region"/>
    <property type="evidence" value="ECO:0007669"/>
    <property type="project" value="InterPro"/>
</dbReference>
<dbReference type="STRING" id="568069.A0A1J1I1I6"/>
<dbReference type="SUPFAM" id="SSF57625">
    <property type="entry name" value="Invertebrate chitin-binding proteins"/>
    <property type="match status" value="1"/>
</dbReference>
<dbReference type="Pfam" id="PF01607">
    <property type="entry name" value="CBM_14"/>
    <property type="match status" value="1"/>
</dbReference>
<evidence type="ECO:0000313" key="3">
    <source>
        <dbReference type="Proteomes" id="UP000183832"/>
    </source>
</evidence>
<dbReference type="OrthoDB" id="8179045at2759"/>
<dbReference type="InterPro" id="IPR002557">
    <property type="entry name" value="Chitin-bd_dom"/>
</dbReference>
<gene>
    <name evidence="2" type="primary">putative GJ13076</name>
    <name evidence="2" type="ORF">CLUMA_CG006988</name>
</gene>
<dbReference type="PROSITE" id="PS50940">
    <property type="entry name" value="CHIT_BIND_II"/>
    <property type="match status" value="1"/>
</dbReference>
<evidence type="ECO:0000313" key="2">
    <source>
        <dbReference type="EMBL" id="CRK93452.1"/>
    </source>
</evidence>
<dbReference type="InterPro" id="IPR036508">
    <property type="entry name" value="Chitin-bd_dom_sf"/>
</dbReference>
<sequence>MLNKKVLIIVGIAILVKLKLLNLNILGVEGQCGVCNTTIHYACLSKTQFARCNDTFWDLTTVDECPKHSVCNLSLPLKHQKTPCFDSHTHHGEIVKESCKNEPLMFKLPKLKPEDEPAVGQCGVCNTTIHYACLSKTQFARCNDTFWDLTTVDECPKHSVCNLSLPLKHRDKPCFDSHTHHGKIVMESCKNEPLMFKLPKLKPEDEPAVGQCGVCNTTIHYACLSKPQFARCNDTFWDLTTVDECPKHSVCNLSLPLKHQETPCFDSHTHHGEIVMETCKNELLMFKLPTMKPEDQPFDPTTFCSDRSVGLFPHPTNLDCSYYVRCFVENSINMGAVLMCPGSSRFNPYKRLCDISEKCQT</sequence>
<dbReference type="AlphaFoldDB" id="A0A1J1I1I6"/>
<organism evidence="2 3">
    <name type="scientific">Clunio marinus</name>
    <dbReference type="NCBI Taxonomy" id="568069"/>
    <lineage>
        <taxon>Eukaryota</taxon>
        <taxon>Metazoa</taxon>
        <taxon>Ecdysozoa</taxon>
        <taxon>Arthropoda</taxon>
        <taxon>Hexapoda</taxon>
        <taxon>Insecta</taxon>
        <taxon>Pterygota</taxon>
        <taxon>Neoptera</taxon>
        <taxon>Endopterygota</taxon>
        <taxon>Diptera</taxon>
        <taxon>Nematocera</taxon>
        <taxon>Chironomoidea</taxon>
        <taxon>Chironomidae</taxon>
        <taxon>Clunio</taxon>
    </lineage>
</organism>
<reference evidence="2 3" key="1">
    <citation type="submission" date="2015-04" db="EMBL/GenBank/DDBJ databases">
        <authorList>
            <person name="Syromyatnikov M.Y."/>
            <person name="Popov V.N."/>
        </authorList>
    </citation>
    <scope>NUCLEOTIDE SEQUENCE [LARGE SCALE GENOMIC DNA]</scope>
</reference>
<evidence type="ECO:0000259" key="1">
    <source>
        <dbReference type="PROSITE" id="PS50940"/>
    </source>
</evidence>
<dbReference type="EMBL" id="CVRI01000037">
    <property type="protein sequence ID" value="CRK93452.1"/>
    <property type="molecule type" value="Genomic_DNA"/>
</dbReference>
<protein>
    <submittedName>
        <fullName evidence="2">CLUMA_CG006988, isoform A</fullName>
    </submittedName>
</protein>
<proteinExistence type="predicted"/>
<dbReference type="GO" id="GO:0008061">
    <property type="term" value="F:chitin binding"/>
    <property type="evidence" value="ECO:0007669"/>
    <property type="project" value="InterPro"/>
</dbReference>